<feature type="transmembrane region" description="Helical" evidence="1">
    <location>
        <begin position="26"/>
        <end position="47"/>
    </location>
</feature>
<keyword evidence="1" id="KW-0812">Transmembrane</keyword>
<name>A0A9W6X721_9STRA</name>
<keyword evidence="1" id="KW-0472">Membrane</keyword>
<dbReference type="AlphaFoldDB" id="A0A9W6X721"/>
<feature type="transmembrane region" description="Helical" evidence="1">
    <location>
        <begin position="126"/>
        <end position="143"/>
    </location>
</feature>
<evidence type="ECO:0000313" key="2">
    <source>
        <dbReference type="EMBL" id="GMF32834.1"/>
    </source>
</evidence>
<dbReference type="OrthoDB" id="119622at2759"/>
<protein>
    <submittedName>
        <fullName evidence="2">Unnamed protein product</fullName>
    </submittedName>
</protein>
<feature type="transmembrane region" description="Helical" evidence="1">
    <location>
        <begin position="89"/>
        <end position="114"/>
    </location>
</feature>
<dbReference type="Proteomes" id="UP001165121">
    <property type="component" value="Unassembled WGS sequence"/>
</dbReference>
<comment type="caution">
    <text evidence="2">The sequence shown here is derived from an EMBL/GenBank/DDBJ whole genome shotgun (WGS) entry which is preliminary data.</text>
</comment>
<reference evidence="2" key="1">
    <citation type="submission" date="2023-04" db="EMBL/GenBank/DDBJ databases">
        <title>Phytophthora fragariaefolia NBRC 109709.</title>
        <authorList>
            <person name="Ichikawa N."/>
            <person name="Sato H."/>
            <person name="Tonouchi N."/>
        </authorList>
    </citation>
    <scope>NUCLEOTIDE SEQUENCE</scope>
    <source>
        <strain evidence="2">NBRC 109709</strain>
    </source>
</reference>
<keyword evidence="3" id="KW-1185">Reference proteome</keyword>
<keyword evidence="1" id="KW-1133">Transmembrane helix</keyword>
<evidence type="ECO:0000313" key="3">
    <source>
        <dbReference type="Proteomes" id="UP001165121"/>
    </source>
</evidence>
<proteinExistence type="predicted"/>
<feature type="transmembrane region" description="Helical" evidence="1">
    <location>
        <begin position="208"/>
        <end position="232"/>
    </location>
</feature>
<evidence type="ECO:0000256" key="1">
    <source>
        <dbReference type="SAM" id="Phobius"/>
    </source>
</evidence>
<accession>A0A9W6X721</accession>
<gene>
    <name evidence="2" type="ORF">Pfra01_000794100</name>
</gene>
<feature type="transmembrane region" description="Helical" evidence="1">
    <location>
        <begin position="59"/>
        <end position="83"/>
    </location>
</feature>
<dbReference type="EMBL" id="BSXT01000711">
    <property type="protein sequence ID" value="GMF32834.1"/>
    <property type="molecule type" value="Genomic_DNA"/>
</dbReference>
<organism evidence="2 3">
    <name type="scientific">Phytophthora fragariaefolia</name>
    <dbReference type="NCBI Taxonomy" id="1490495"/>
    <lineage>
        <taxon>Eukaryota</taxon>
        <taxon>Sar</taxon>
        <taxon>Stramenopiles</taxon>
        <taxon>Oomycota</taxon>
        <taxon>Peronosporomycetes</taxon>
        <taxon>Peronosporales</taxon>
        <taxon>Peronosporaceae</taxon>
        <taxon>Phytophthora</taxon>
    </lineage>
</organism>
<sequence>MVTLVLTQELVPLRDPKDGSSSNYGFWIRTSILVFVGIPTLVVQAAYFIDGVKIPVARLLLFSVFASVGVIASSVAICAHLIFPVPFFLLTMFPVLSVVLGISFRVIIGSRIIHEILAHRGQLARYLHFVNTKCLLIFVYPAYEALFRATRGTRYQLLVILLLHVMKLALKNIMRRRTSHIEDMTPEAVIFTVDLFNSTYMATCMQSASSLVTVTVISAIDLSLTIIMLHGLHRRTASTLARWRHVGSAHENHSLLTALALLCRIPDQFQKQDRTGIHVYSQLGYNLPVEVEQMMALLDIIPKEVLPKGGASCPQPMSSTSATKATVLSLGINRKSTVYPLSSSMASLKSSTSKEAIRSVESPVSEPSQRLLQESLETLFTIECLVVASYLEAVIPLFYTSYILMVVRLPSASYHTEMMGIAPQNAGVTVLPVFLFGCLQVLSLILLLMLIKRNCGMQVLYQLAFVMEIQMPAIQGKLMFWMLLTLCFRLVHFGTSGQNGALTLDVFVDHDIYMCRHRCRLHLPVYKILQR</sequence>
<feature type="transmembrane region" description="Helical" evidence="1">
    <location>
        <begin position="379"/>
        <end position="406"/>
    </location>
</feature>
<feature type="transmembrane region" description="Helical" evidence="1">
    <location>
        <begin position="426"/>
        <end position="451"/>
    </location>
</feature>